<evidence type="ECO:0000259" key="1">
    <source>
        <dbReference type="PROSITE" id="PS51782"/>
    </source>
</evidence>
<sequence>MKELPLLILLFCLFITSFLYGEEETRQSWTYGGIEYILPKPSSQIVIPADVPETHVVVSGDTLWGIAGQFLKDPFLWPLIWDLNMDKVPNPHLIFPGQLLVLPVIKQPPEVMPTEKIASYEPKMFPLLPRTKLIMSGYISAVIPSGPTIIGSEDPINELSTNDIIYLDIGANHGVLPGDTYVAFRSERKVVHPVTKKTFGYLILNTGLIDIIATQENTSTAIITKALTALNVGDFISKYSEEPMPLTTGSRKINRFGPPSGKLPGCILDAMGGAEGVQDAYILGYHDIVYVDLGSNNGVLPGDS</sequence>
<reference evidence="2 3" key="1">
    <citation type="journal article" date="2016" name="Nat. Commun.">
        <title>Thousands of microbial genomes shed light on interconnected biogeochemical processes in an aquifer system.</title>
        <authorList>
            <person name="Anantharaman K."/>
            <person name="Brown C.T."/>
            <person name="Hug L.A."/>
            <person name="Sharon I."/>
            <person name="Castelle C.J."/>
            <person name="Probst A.J."/>
            <person name="Thomas B.C."/>
            <person name="Singh A."/>
            <person name="Wilkins M.J."/>
            <person name="Karaoz U."/>
            <person name="Brodie E.L."/>
            <person name="Williams K.H."/>
            <person name="Hubbard S.S."/>
            <person name="Banfield J.F."/>
        </authorList>
    </citation>
    <scope>NUCLEOTIDE SEQUENCE [LARGE SCALE GENOMIC DNA]</scope>
</reference>
<dbReference type="Pfam" id="PF01476">
    <property type="entry name" value="LysM"/>
    <property type="match status" value="1"/>
</dbReference>
<dbReference type="InterPro" id="IPR018392">
    <property type="entry name" value="LysM"/>
</dbReference>
<dbReference type="PANTHER" id="PTHR34700:SF4">
    <property type="entry name" value="PHAGE-LIKE ELEMENT PBSX PROTEIN XKDP"/>
    <property type="match status" value="1"/>
</dbReference>
<dbReference type="InterPro" id="IPR052196">
    <property type="entry name" value="Bact_Kbp"/>
</dbReference>
<dbReference type="SUPFAM" id="SSF54106">
    <property type="entry name" value="LysM domain"/>
    <property type="match status" value="1"/>
</dbReference>
<dbReference type="CDD" id="cd00118">
    <property type="entry name" value="LysM"/>
    <property type="match status" value="1"/>
</dbReference>
<dbReference type="InterPro" id="IPR036779">
    <property type="entry name" value="LysM_dom_sf"/>
</dbReference>
<dbReference type="Gene3D" id="3.10.350.10">
    <property type="entry name" value="LysM domain"/>
    <property type="match status" value="1"/>
</dbReference>
<dbReference type="SMART" id="SM00257">
    <property type="entry name" value="LysM"/>
    <property type="match status" value="1"/>
</dbReference>
<evidence type="ECO:0000313" key="3">
    <source>
        <dbReference type="Proteomes" id="UP000179266"/>
    </source>
</evidence>
<dbReference type="Proteomes" id="UP000179266">
    <property type="component" value="Unassembled WGS sequence"/>
</dbReference>
<name>A0A1F7S9Y8_9BACT</name>
<proteinExistence type="predicted"/>
<comment type="caution">
    <text evidence="2">The sequence shown here is derived from an EMBL/GenBank/DDBJ whole genome shotgun (WGS) entry which is preliminary data.</text>
</comment>
<dbReference type="EMBL" id="MGDD01000009">
    <property type="protein sequence ID" value="OGL49957.1"/>
    <property type="molecule type" value="Genomic_DNA"/>
</dbReference>
<accession>A0A1F7S9Y8</accession>
<organism evidence="2 3">
    <name type="scientific">Candidatus Schekmanbacteria bacterium RBG_13_48_7</name>
    <dbReference type="NCBI Taxonomy" id="1817878"/>
    <lineage>
        <taxon>Bacteria</taxon>
        <taxon>Candidatus Schekmaniibacteriota</taxon>
    </lineage>
</organism>
<feature type="domain" description="LysM" evidence="1">
    <location>
        <begin position="53"/>
        <end position="102"/>
    </location>
</feature>
<protein>
    <recommendedName>
        <fullName evidence="1">LysM domain-containing protein</fullName>
    </recommendedName>
</protein>
<feature type="non-terminal residue" evidence="2">
    <location>
        <position position="304"/>
    </location>
</feature>
<dbReference type="AlphaFoldDB" id="A0A1F7S9Y8"/>
<dbReference type="PANTHER" id="PTHR34700">
    <property type="entry name" value="POTASSIUM BINDING PROTEIN KBP"/>
    <property type="match status" value="1"/>
</dbReference>
<gene>
    <name evidence="2" type="ORF">A2161_08315</name>
</gene>
<evidence type="ECO:0000313" key="2">
    <source>
        <dbReference type="EMBL" id="OGL49957.1"/>
    </source>
</evidence>
<dbReference type="PROSITE" id="PS51782">
    <property type="entry name" value="LYSM"/>
    <property type="match status" value="1"/>
</dbReference>